<reference evidence="1" key="1">
    <citation type="submission" date="2022-05" db="EMBL/GenBank/DDBJ databases">
        <title>The Musa troglodytarum L. genome provides insights into the mechanism of non-climacteric behaviour and enrichment of carotenoids.</title>
        <authorList>
            <person name="Wang J."/>
        </authorList>
    </citation>
    <scope>NUCLEOTIDE SEQUENCE</scope>
    <source>
        <tissue evidence="1">Leaf</tissue>
    </source>
</reference>
<gene>
    <name evidence="1" type="ORF">MUK42_21356</name>
</gene>
<sequence length="63" mass="7128">MGRPPFGVAPSGSFRRVLNGVRGRRYFSVHCNRHIRALGLVDRLVRLPIPLHRAFSASTELFI</sequence>
<dbReference type="Proteomes" id="UP001055439">
    <property type="component" value="Chromosome 5"/>
</dbReference>
<name>A0A9E7FQU1_9LILI</name>
<dbReference type="OrthoDB" id="694709at2759"/>
<keyword evidence="2" id="KW-1185">Reference proteome</keyword>
<protein>
    <submittedName>
        <fullName evidence="1">UPF0496 protein 4</fullName>
    </submittedName>
</protein>
<evidence type="ECO:0000313" key="2">
    <source>
        <dbReference type="Proteomes" id="UP001055439"/>
    </source>
</evidence>
<organism evidence="1 2">
    <name type="scientific">Musa troglodytarum</name>
    <name type="common">fe'i banana</name>
    <dbReference type="NCBI Taxonomy" id="320322"/>
    <lineage>
        <taxon>Eukaryota</taxon>
        <taxon>Viridiplantae</taxon>
        <taxon>Streptophyta</taxon>
        <taxon>Embryophyta</taxon>
        <taxon>Tracheophyta</taxon>
        <taxon>Spermatophyta</taxon>
        <taxon>Magnoliopsida</taxon>
        <taxon>Liliopsida</taxon>
        <taxon>Zingiberales</taxon>
        <taxon>Musaceae</taxon>
        <taxon>Musa</taxon>
    </lineage>
</organism>
<evidence type="ECO:0000313" key="1">
    <source>
        <dbReference type="EMBL" id="URE00700.1"/>
    </source>
</evidence>
<dbReference type="EMBL" id="CP097507">
    <property type="protein sequence ID" value="URE00700.1"/>
    <property type="molecule type" value="Genomic_DNA"/>
</dbReference>
<accession>A0A9E7FQU1</accession>
<proteinExistence type="predicted"/>
<dbReference type="AlphaFoldDB" id="A0A9E7FQU1"/>